<dbReference type="RefSeq" id="WP_284302281.1">
    <property type="nucleotide sequence ID" value="NZ_BSUO01000001.1"/>
</dbReference>
<proteinExistence type="predicted"/>
<evidence type="ECO:0000256" key="1">
    <source>
        <dbReference type="ARBA" id="ARBA00023115"/>
    </source>
</evidence>
<comment type="caution">
    <text evidence="2">The sequence shown here is derived from an EMBL/GenBank/DDBJ whole genome shotgun (WGS) entry which is preliminary data.</text>
</comment>
<dbReference type="PANTHER" id="PTHR43317:SF1">
    <property type="entry name" value="THERMOSPERMINE SYNTHASE ACAULIS5"/>
    <property type="match status" value="1"/>
</dbReference>
<dbReference type="NCBIfam" id="NF037959">
    <property type="entry name" value="MFS_SpdSyn"/>
    <property type="match status" value="1"/>
</dbReference>
<name>A0ABQ6IJV5_9MICO</name>
<keyword evidence="1" id="KW-0620">Polyamine biosynthesis</keyword>
<keyword evidence="3" id="KW-1185">Reference proteome</keyword>
<dbReference type="Gene3D" id="3.40.50.150">
    <property type="entry name" value="Vaccinia Virus protein VP39"/>
    <property type="match status" value="1"/>
</dbReference>
<dbReference type="PANTHER" id="PTHR43317">
    <property type="entry name" value="THERMOSPERMINE SYNTHASE ACAULIS5"/>
    <property type="match status" value="1"/>
</dbReference>
<dbReference type="Proteomes" id="UP001157126">
    <property type="component" value="Unassembled WGS sequence"/>
</dbReference>
<protein>
    <recommendedName>
        <fullName evidence="4">Spermidine synthase</fullName>
    </recommendedName>
</protein>
<accession>A0ABQ6IJV5</accession>
<evidence type="ECO:0008006" key="4">
    <source>
        <dbReference type="Google" id="ProtNLM"/>
    </source>
</evidence>
<dbReference type="InterPro" id="IPR029063">
    <property type="entry name" value="SAM-dependent_MTases_sf"/>
</dbReference>
<dbReference type="EMBL" id="BSUO01000001">
    <property type="protein sequence ID" value="GMA38184.1"/>
    <property type="molecule type" value="Genomic_DNA"/>
</dbReference>
<gene>
    <name evidence="2" type="ORF">GCM10025883_02290</name>
</gene>
<dbReference type="SUPFAM" id="SSF53335">
    <property type="entry name" value="S-adenosyl-L-methionine-dependent methyltransferases"/>
    <property type="match status" value="1"/>
</dbReference>
<evidence type="ECO:0000313" key="2">
    <source>
        <dbReference type="EMBL" id="GMA38184.1"/>
    </source>
</evidence>
<sequence length="288" mass="30323">MALLAAIGSGSVIVPDGCDVETRYHCAAVVTDPENASGRTLVLDGLRHSYVDLNDPTHLQFRYVKAYAAAVDAAFPDGRPIEAHHIGGGGLTMPRYLSATRPGSRNTVSEIDQGVVDIDQQHLAAELGDDLQVRVEDGRLGLDALPAGSRDLVVGDAFGGVSVPWHLTTVEAVEKIHRALRPHGVYALNVIDRGPLAFARAEVATLMTTFDHVALASYPGALAGDGSGGNLVVLASDAPLDTSAWAAQMTSRDVGWSVIAGDDLRAWVGDAPVLTDDFAPVDQLLTPY</sequence>
<reference evidence="3" key="1">
    <citation type="journal article" date="2019" name="Int. J. Syst. Evol. Microbiol.">
        <title>The Global Catalogue of Microorganisms (GCM) 10K type strain sequencing project: providing services to taxonomists for standard genome sequencing and annotation.</title>
        <authorList>
            <consortium name="The Broad Institute Genomics Platform"/>
            <consortium name="The Broad Institute Genome Sequencing Center for Infectious Disease"/>
            <person name="Wu L."/>
            <person name="Ma J."/>
        </authorList>
    </citation>
    <scope>NUCLEOTIDE SEQUENCE [LARGE SCALE GENOMIC DNA]</scope>
    <source>
        <strain evidence="3">NBRC 113072</strain>
    </source>
</reference>
<organism evidence="2 3">
    <name type="scientific">Mobilicoccus caccae</name>
    <dbReference type="NCBI Taxonomy" id="1859295"/>
    <lineage>
        <taxon>Bacteria</taxon>
        <taxon>Bacillati</taxon>
        <taxon>Actinomycetota</taxon>
        <taxon>Actinomycetes</taxon>
        <taxon>Micrococcales</taxon>
        <taxon>Dermatophilaceae</taxon>
        <taxon>Mobilicoccus</taxon>
    </lineage>
</organism>
<dbReference type="CDD" id="cd02440">
    <property type="entry name" value="AdoMet_MTases"/>
    <property type="match status" value="1"/>
</dbReference>
<evidence type="ECO:0000313" key="3">
    <source>
        <dbReference type="Proteomes" id="UP001157126"/>
    </source>
</evidence>